<evidence type="ECO:0000256" key="3">
    <source>
        <dbReference type="ARBA" id="ARBA00022729"/>
    </source>
</evidence>
<name>W0I4P2_9EURY</name>
<feature type="region of interest" description="Disordered" evidence="4">
    <location>
        <begin position="867"/>
        <end position="904"/>
    </location>
</feature>
<dbReference type="GO" id="GO:1904680">
    <property type="term" value="F:peptide transmembrane transporter activity"/>
    <property type="evidence" value="ECO:0007669"/>
    <property type="project" value="TreeGrafter"/>
</dbReference>
<dbReference type="Proteomes" id="UP000019027">
    <property type="component" value="Chromosome"/>
</dbReference>
<accession>W0I4P2</accession>
<evidence type="ECO:0000256" key="1">
    <source>
        <dbReference type="ARBA" id="ARBA00005695"/>
    </source>
</evidence>
<keyword evidence="3" id="KW-0732">Signal</keyword>
<organism evidence="6 7">
    <name type="scientific">Thermococcus paralvinellae</name>
    <dbReference type="NCBI Taxonomy" id="582419"/>
    <lineage>
        <taxon>Archaea</taxon>
        <taxon>Methanobacteriati</taxon>
        <taxon>Methanobacteriota</taxon>
        <taxon>Thermococci</taxon>
        <taxon>Thermococcales</taxon>
        <taxon>Thermococcaceae</taxon>
        <taxon>Thermococcus</taxon>
    </lineage>
</organism>
<dbReference type="Gene3D" id="3.40.190.10">
    <property type="entry name" value="Periplasmic binding protein-like II"/>
    <property type="match status" value="1"/>
</dbReference>
<dbReference type="STRING" id="582419.TES1_1690"/>
<dbReference type="RefSeq" id="WP_042682026.1">
    <property type="nucleotide sequence ID" value="NZ_CP006965.1"/>
</dbReference>
<evidence type="ECO:0000313" key="7">
    <source>
        <dbReference type="Proteomes" id="UP000019027"/>
    </source>
</evidence>
<dbReference type="AlphaFoldDB" id="W0I4P2"/>
<reference evidence="6 7" key="1">
    <citation type="journal article" date="2014" name="Int. J. Syst. Evol. Microbiol.">
        <title>Thermococcus paralvinellae sp. nov. and Thermococcus cleftensis sp. nov. of hyperthermophilic heterotrophs from deep-sea hydrothermal vents.</title>
        <authorList>
            <person name="Hensley S.A."/>
            <person name="Jung J.H."/>
            <person name="Park C.S."/>
            <person name="Holden J.F."/>
        </authorList>
    </citation>
    <scope>NUCLEOTIDE SEQUENCE [LARGE SCALE GENOMIC DNA]</scope>
    <source>
        <strain evidence="6 7">ES1</strain>
    </source>
</reference>
<comment type="similarity">
    <text evidence="1">Belongs to the bacterial solute-binding protein 5 family.</text>
</comment>
<proteinExistence type="inferred from homology"/>
<dbReference type="InterPro" id="IPR027552">
    <property type="entry name" value="CGP_CTERM"/>
</dbReference>
<dbReference type="EMBL" id="CP006965">
    <property type="protein sequence ID" value="AHF81066.1"/>
    <property type="molecule type" value="Genomic_DNA"/>
</dbReference>
<evidence type="ECO:0000256" key="4">
    <source>
        <dbReference type="SAM" id="MobiDB-lite"/>
    </source>
</evidence>
<dbReference type="Pfam" id="PF00496">
    <property type="entry name" value="SBP_bac_5"/>
    <property type="match status" value="1"/>
</dbReference>
<evidence type="ECO:0000313" key="6">
    <source>
        <dbReference type="EMBL" id="AHF81066.1"/>
    </source>
</evidence>
<dbReference type="PANTHER" id="PTHR30290:SF9">
    <property type="entry name" value="OLIGOPEPTIDE-BINDING PROTEIN APPA"/>
    <property type="match status" value="1"/>
</dbReference>
<protein>
    <submittedName>
        <fullName evidence="6">Dipeptide/oligopeptide ABC transporter substrate-binding protein</fullName>
    </submittedName>
</protein>
<dbReference type="PANTHER" id="PTHR30290">
    <property type="entry name" value="PERIPLASMIC BINDING COMPONENT OF ABC TRANSPORTER"/>
    <property type="match status" value="1"/>
</dbReference>
<dbReference type="Gene3D" id="3.10.105.10">
    <property type="entry name" value="Dipeptide-binding Protein, Domain 3"/>
    <property type="match status" value="1"/>
</dbReference>
<feature type="domain" description="Solute-binding protein family 5" evidence="5">
    <location>
        <begin position="38"/>
        <end position="295"/>
    </location>
</feature>
<dbReference type="InterPro" id="IPR039424">
    <property type="entry name" value="SBP_5"/>
</dbReference>
<gene>
    <name evidence="6" type="ORF">TES1_1690</name>
</gene>
<dbReference type="KEGG" id="ths:TES1_1690"/>
<evidence type="ECO:0000256" key="2">
    <source>
        <dbReference type="ARBA" id="ARBA00022448"/>
    </source>
</evidence>
<keyword evidence="2" id="KW-0813">Transport</keyword>
<dbReference type="NCBIfam" id="TIGR04288">
    <property type="entry name" value="CGP_CTERM"/>
    <property type="match status" value="1"/>
</dbReference>
<dbReference type="GeneID" id="24905990"/>
<dbReference type="GO" id="GO:0015833">
    <property type="term" value="P:peptide transport"/>
    <property type="evidence" value="ECO:0007669"/>
    <property type="project" value="TreeGrafter"/>
</dbReference>
<dbReference type="SUPFAM" id="SSF53850">
    <property type="entry name" value="Periplasmic binding protein-like II"/>
    <property type="match status" value="2"/>
</dbReference>
<keyword evidence="7" id="KW-1185">Reference proteome</keyword>
<evidence type="ECO:0000259" key="5">
    <source>
        <dbReference type="Pfam" id="PF00496"/>
    </source>
</evidence>
<dbReference type="OrthoDB" id="194307at2157"/>
<sequence>MKRSGILALLFVFAMLLSPLAAAEQGPAPDIIYISIRTNQETGITDVAKGDLDIFLWSVSGGSFKDLPQDVLNNLRLIKTASSYYDIEMNPVHDDDNPYLVTVGDKKYFNPFAIREVRFAMNWLISRQYVVQNILQGSGAPMLGGIRPSTGANPYFEPVYKALGISATADVAKAQKMVEEAMKKAADELAKQGHKLELKTDAEGKQWWYFDGEPVTVKFIIRIEDERKDEGLYVADLIEKFFHFKVERLLWDRRKASSTVYLSDPKNYEWNLYTAGWVSMANLKWPDDYTAWWYASWYGWLPAPVGWEMKPTLTVKDFIDYIGGPDEAVEKLGLKYYVGDKLKEIYDWTVEEVTKLLVLNNVEVNGKKYVLEEGNVDQYWDLQKISMGLGIMDSQKVFVAECWEYFPVNKNRVKSIARDVSSGLWTRWSLITAETPDKVLNVAEFSATGALFMSAFNPIGGIDDVYASAIWRVVRDTPVYTDLSTGTYIPVRCEFKVERGPVKVPDDAVIYNSTLDKWVAAHAGEEAKAKVTYDCKLSNWHDGQPMTMADFKYSIAFTYEWAHKDGDNDPYYDEKVASAAETLAQIKGYRFVDEDTIEVYTDFIHPVADDVIAANNAVWPSLPWQLLYAMGELVAKGQEYGASQKYSFSEEAEGVAQLDLLIKDHVADLKKVLEALKAKKAVPAAIADDVKDPTPGYDALIKWIDAHGHAVVSNGPFYIERYDPDKIFVELKAFRDPTYPFGPDYWKQKLILAKLELAGINVPTRVFTGDDLKIEVKANMVVEYPTEGTQPADRGFVYIEVRDEKGNIVFGPEKAKLTKAGVFELVVPGAKTANWEAGRYDIYVKGGLIEGVTSFTEKKTVVVIKKQVTSPTTSSPSPSPTTSSPSPTTSSPTTSETSPTKTGVCGPAALLGLALIPLLLRRRK</sequence>
<dbReference type="InterPro" id="IPR000914">
    <property type="entry name" value="SBP_5_dom"/>
</dbReference>
<dbReference type="HOGENOM" id="CLU_010991_1_0_2"/>